<gene>
    <name evidence="9" type="ORF">S03H2_44882</name>
</gene>
<name>X1IBC8_9ZZZZ</name>
<evidence type="ECO:0000256" key="8">
    <source>
        <dbReference type="ARBA" id="ARBA00023317"/>
    </source>
</evidence>
<evidence type="ECO:0000256" key="3">
    <source>
        <dbReference type="ARBA" id="ARBA00022813"/>
    </source>
</evidence>
<keyword evidence="6" id="KW-0456">Lyase</keyword>
<keyword evidence="2" id="KW-0210">Decarboxylase</keyword>
<evidence type="ECO:0000256" key="1">
    <source>
        <dbReference type="ARBA" id="ARBA00001928"/>
    </source>
</evidence>
<dbReference type="Gene3D" id="3.60.90.10">
    <property type="entry name" value="S-adenosylmethionine decarboxylase"/>
    <property type="match status" value="1"/>
</dbReference>
<keyword evidence="5" id="KW-0865">Zymogen</keyword>
<evidence type="ECO:0000256" key="2">
    <source>
        <dbReference type="ARBA" id="ARBA00022793"/>
    </source>
</evidence>
<keyword evidence="7" id="KW-0704">Schiff base</keyword>
<comment type="cofactor">
    <cofactor evidence="1">
        <name>pyruvate</name>
        <dbReference type="ChEBI" id="CHEBI:15361"/>
    </cofactor>
</comment>
<organism evidence="9">
    <name type="scientific">marine sediment metagenome</name>
    <dbReference type="NCBI Taxonomy" id="412755"/>
    <lineage>
        <taxon>unclassified sequences</taxon>
        <taxon>metagenomes</taxon>
        <taxon>ecological metagenomes</taxon>
    </lineage>
</organism>
<dbReference type="GO" id="GO:0004014">
    <property type="term" value="F:adenosylmethionine decarboxylase activity"/>
    <property type="evidence" value="ECO:0007669"/>
    <property type="project" value="InterPro"/>
</dbReference>
<dbReference type="AlphaFoldDB" id="X1IBC8"/>
<evidence type="ECO:0008006" key="10">
    <source>
        <dbReference type="Google" id="ProtNLM"/>
    </source>
</evidence>
<sequence>MPWGKLAIINLYECYPDYLRDKKKIKKFIRELYKNINMNKVGKTIIKRFGKGPLRGYSAMQFIKTSSITAHFDEENNRAFIDIFSCKKFNEKRAEQFSKDFFKAKKSKIKILDRE</sequence>
<evidence type="ECO:0000256" key="7">
    <source>
        <dbReference type="ARBA" id="ARBA00023270"/>
    </source>
</evidence>
<dbReference type="GO" id="GO:0008295">
    <property type="term" value="P:spermidine biosynthetic process"/>
    <property type="evidence" value="ECO:0007669"/>
    <property type="project" value="InterPro"/>
</dbReference>
<evidence type="ECO:0000256" key="5">
    <source>
        <dbReference type="ARBA" id="ARBA00023145"/>
    </source>
</evidence>
<proteinExistence type="predicted"/>
<keyword evidence="8" id="KW-0670">Pyruvate</keyword>
<evidence type="ECO:0000256" key="4">
    <source>
        <dbReference type="ARBA" id="ARBA00023115"/>
    </source>
</evidence>
<dbReference type="EMBL" id="BARU01028087">
    <property type="protein sequence ID" value="GAH66575.1"/>
    <property type="molecule type" value="Genomic_DNA"/>
</dbReference>
<protein>
    <recommendedName>
        <fullName evidence="10">S-adenosylmethionine decarboxylase proenzyme</fullName>
    </recommendedName>
</protein>
<dbReference type="SUPFAM" id="SSF56276">
    <property type="entry name" value="S-adenosylmethionine decarboxylase"/>
    <property type="match status" value="1"/>
</dbReference>
<evidence type="ECO:0000256" key="6">
    <source>
        <dbReference type="ARBA" id="ARBA00023239"/>
    </source>
</evidence>
<dbReference type="PANTHER" id="PTHR33866:SF2">
    <property type="entry name" value="S-ADENOSYLMETHIONINE DECARBOXYLASE PROENZYME"/>
    <property type="match status" value="1"/>
</dbReference>
<dbReference type="PANTHER" id="PTHR33866">
    <property type="entry name" value="S-ADENOSYLMETHIONINE DECARBOXYLASE PROENZYME"/>
    <property type="match status" value="1"/>
</dbReference>
<keyword evidence="4" id="KW-0620">Polyamine biosynthesis</keyword>
<evidence type="ECO:0000313" key="9">
    <source>
        <dbReference type="EMBL" id="GAH66575.1"/>
    </source>
</evidence>
<dbReference type="InterPro" id="IPR016067">
    <property type="entry name" value="S-AdoMet_deCO2ase_core"/>
</dbReference>
<comment type="caution">
    <text evidence="9">The sequence shown here is derived from an EMBL/GenBank/DDBJ whole genome shotgun (WGS) entry which is preliminary data.</text>
</comment>
<keyword evidence="3" id="KW-0068">Autocatalytic cleavage</keyword>
<reference evidence="9" key="1">
    <citation type="journal article" date="2014" name="Front. Microbiol.">
        <title>High frequency of phylogenetically diverse reductive dehalogenase-homologous genes in deep subseafloor sedimentary metagenomes.</title>
        <authorList>
            <person name="Kawai M."/>
            <person name="Futagami T."/>
            <person name="Toyoda A."/>
            <person name="Takaki Y."/>
            <person name="Nishi S."/>
            <person name="Hori S."/>
            <person name="Arai W."/>
            <person name="Tsubouchi T."/>
            <person name="Morono Y."/>
            <person name="Uchiyama I."/>
            <person name="Ito T."/>
            <person name="Fujiyama A."/>
            <person name="Inagaki F."/>
            <person name="Takami H."/>
        </authorList>
    </citation>
    <scope>NUCLEOTIDE SEQUENCE</scope>
    <source>
        <strain evidence="9">Expedition CK06-06</strain>
    </source>
</reference>
<accession>X1IBC8</accession>
<dbReference type="GO" id="GO:0005829">
    <property type="term" value="C:cytosol"/>
    <property type="evidence" value="ECO:0007669"/>
    <property type="project" value="TreeGrafter"/>
</dbReference>
<dbReference type="InterPro" id="IPR003826">
    <property type="entry name" value="AdoMetDC_fam_prok"/>
</dbReference>
<dbReference type="Pfam" id="PF02675">
    <property type="entry name" value="AdoMet_dc"/>
    <property type="match status" value="1"/>
</dbReference>